<gene>
    <name evidence="2" type="ORF">BCR44DRAFT_44783</name>
</gene>
<name>A0A1Y2HM16_9FUNG</name>
<keyword evidence="1" id="KW-0472">Membrane</keyword>
<accession>A0A1Y2HM16</accession>
<evidence type="ECO:0000313" key="3">
    <source>
        <dbReference type="Proteomes" id="UP000193411"/>
    </source>
</evidence>
<reference evidence="2 3" key="1">
    <citation type="submission" date="2016-07" db="EMBL/GenBank/DDBJ databases">
        <title>Pervasive Adenine N6-methylation of Active Genes in Fungi.</title>
        <authorList>
            <consortium name="DOE Joint Genome Institute"/>
            <person name="Mondo S.J."/>
            <person name="Dannebaum R.O."/>
            <person name="Kuo R.C."/>
            <person name="Labutti K."/>
            <person name="Haridas S."/>
            <person name="Kuo A."/>
            <person name="Salamov A."/>
            <person name="Ahrendt S.R."/>
            <person name="Lipzen A."/>
            <person name="Sullivan W."/>
            <person name="Andreopoulos W.B."/>
            <person name="Clum A."/>
            <person name="Lindquist E."/>
            <person name="Daum C."/>
            <person name="Ramamoorthy G.K."/>
            <person name="Gryganskyi A."/>
            <person name="Culley D."/>
            <person name="Magnuson J.K."/>
            <person name="James T.Y."/>
            <person name="O'Malley M.A."/>
            <person name="Stajich J.E."/>
            <person name="Spatafora J.W."/>
            <person name="Visel A."/>
            <person name="Grigoriev I.V."/>
        </authorList>
    </citation>
    <scope>NUCLEOTIDE SEQUENCE [LARGE SCALE GENOMIC DNA]</scope>
    <source>
        <strain evidence="2 3">PL171</strain>
    </source>
</reference>
<proteinExistence type="predicted"/>
<evidence type="ECO:0000256" key="1">
    <source>
        <dbReference type="SAM" id="Phobius"/>
    </source>
</evidence>
<sequence>MYSTIKTRIRNSGRHHRLALDLPGTADGSTTPLVPTPVITDIESAGQASAKPTPLYNLPEALAAFQSGTHELDVEPEFVGGNNPRPSGAFWAGAVVSRSKEAPKRRQTFIQVIHDVSNKCLKLKIPAHTRAGNLAAVLEAKERNKEVETLEARHKANSTVVVPERIELPPIPTGLTDLEVKIEFKNDVFAKIYVLLPLAGHRILFIEPPASPSINKHLHWEAWLLYPNFPDAFLKDPKKCDIVPEQDKHYGVLIRHEEPPKGCCAQCCGSEGRAGRAQVQLGLIRSLATTPPPATAHAPAGGFPQVTEAELTLTVLAFVAQMNAMVTSRKTRMITMPITMMSGLLTLVMLILKFTIWKK</sequence>
<keyword evidence="1" id="KW-1133">Transmembrane helix</keyword>
<dbReference type="EMBL" id="MCFL01000024">
    <property type="protein sequence ID" value="ORZ35004.1"/>
    <property type="molecule type" value="Genomic_DNA"/>
</dbReference>
<dbReference type="Proteomes" id="UP000193411">
    <property type="component" value="Unassembled WGS sequence"/>
</dbReference>
<keyword evidence="1" id="KW-0812">Transmembrane</keyword>
<comment type="caution">
    <text evidence="2">The sequence shown here is derived from an EMBL/GenBank/DDBJ whole genome shotgun (WGS) entry which is preliminary data.</text>
</comment>
<feature type="transmembrane region" description="Helical" evidence="1">
    <location>
        <begin position="338"/>
        <end position="357"/>
    </location>
</feature>
<keyword evidence="3" id="KW-1185">Reference proteome</keyword>
<protein>
    <submittedName>
        <fullName evidence="2">Uncharacterized protein</fullName>
    </submittedName>
</protein>
<evidence type="ECO:0000313" key="2">
    <source>
        <dbReference type="EMBL" id="ORZ35004.1"/>
    </source>
</evidence>
<dbReference type="AlphaFoldDB" id="A0A1Y2HM16"/>
<organism evidence="2 3">
    <name type="scientific">Catenaria anguillulae PL171</name>
    <dbReference type="NCBI Taxonomy" id="765915"/>
    <lineage>
        <taxon>Eukaryota</taxon>
        <taxon>Fungi</taxon>
        <taxon>Fungi incertae sedis</taxon>
        <taxon>Blastocladiomycota</taxon>
        <taxon>Blastocladiomycetes</taxon>
        <taxon>Blastocladiales</taxon>
        <taxon>Catenariaceae</taxon>
        <taxon>Catenaria</taxon>
    </lineage>
</organism>